<dbReference type="InterPro" id="IPR017927">
    <property type="entry name" value="FAD-bd_FR_type"/>
</dbReference>
<evidence type="ECO:0000313" key="21">
    <source>
        <dbReference type="EMBL" id="KAG2320381.1"/>
    </source>
</evidence>
<dbReference type="SUPFAM" id="SSF52343">
    <property type="entry name" value="Ferredoxin reductase-like, C-terminal NADP-linked domain"/>
    <property type="match status" value="2"/>
</dbReference>
<keyword evidence="7 19" id="KW-0812">Transmembrane</keyword>
<keyword evidence="6" id="KW-0285">Flavoprotein</keyword>
<evidence type="ECO:0000256" key="13">
    <source>
        <dbReference type="ARBA" id="ARBA00023004"/>
    </source>
</evidence>
<dbReference type="SFLD" id="SFLDS00052">
    <property type="entry name" value="Ferric_Reductase_Domain"/>
    <property type="match status" value="2"/>
</dbReference>
<dbReference type="PROSITE" id="PS51384">
    <property type="entry name" value="FAD_FR"/>
    <property type="match status" value="1"/>
</dbReference>
<feature type="transmembrane region" description="Helical" evidence="19">
    <location>
        <begin position="197"/>
        <end position="219"/>
    </location>
</feature>
<evidence type="ECO:0000256" key="7">
    <source>
        <dbReference type="ARBA" id="ARBA00022692"/>
    </source>
</evidence>
<dbReference type="Proteomes" id="UP000886595">
    <property type="component" value="Unassembled WGS sequence"/>
</dbReference>
<evidence type="ECO:0000256" key="1">
    <source>
        <dbReference type="ARBA" id="ARBA00001974"/>
    </source>
</evidence>
<feature type="transmembrane region" description="Helical" evidence="19">
    <location>
        <begin position="295"/>
        <end position="312"/>
    </location>
</feature>
<gene>
    <name evidence="21" type="ORF">Bca52824_013594</name>
</gene>
<dbReference type="GO" id="GO:0046872">
    <property type="term" value="F:metal ion binding"/>
    <property type="evidence" value="ECO:0007669"/>
    <property type="project" value="UniProtKB-KW"/>
</dbReference>
<proteinExistence type="inferred from homology"/>
<keyword evidence="4" id="KW-0813">Transport</keyword>
<evidence type="ECO:0000256" key="12">
    <source>
        <dbReference type="ARBA" id="ARBA00023002"/>
    </source>
</evidence>
<keyword evidence="22" id="KW-1185">Reference proteome</keyword>
<feature type="transmembrane region" description="Helical" evidence="19">
    <location>
        <begin position="1007"/>
        <end position="1035"/>
    </location>
</feature>
<evidence type="ECO:0000256" key="19">
    <source>
        <dbReference type="SAM" id="Phobius"/>
    </source>
</evidence>
<feature type="transmembrane region" description="Helical" evidence="19">
    <location>
        <begin position="103"/>
        <end position="129"/>
    </location>
</feature>
<keyword evidence="8" id="KW-0479">Metal-binding</keyword>
<dbReference type="PANTHER" id="PTHR11972">
    <property type="entry name" value="NADPH OXIDASE"/>
    <property type="match status" value="1"/>
</dbReference>
<accession>A0A8X7VZM4</accession>
<organism evidence="21 22">
    <name type="scientific">Brassica carinata</name>
    <name type="common">Ethiopian mustard</name>
    <name type="synonym">Abyssinian cabbage</name>
    <dbReference type="NCBI Taxonomy" id="52824"/>
    <lineage>
        <taxon>Eukaryota</taxon>
        <taxon>Viridiplantae</taxon>
        <taxon>Streptophyta</taxon>
        <taxon>Embryophyta</taxon>
        <taxon>Tracheophyta</taxon>
        <taxon>Spermatophyta</taxon>
        <taxon>Magnoliopsida</taxon>
        <taxon>eudicotyledons</taxon>
        <taxon>Gunneridae</taxon>
        <taxon>Pentapetalae</taxon>
        <taxon>rosids</taxon>
        <taxon>malvids</taxon>
        <taxon>Brassicales</taxon>
        <taxon>Brassicaceae</taxon>
        <taxon>Brassiceae</taxon>
        <taxon>Brassica</taxon>
    </lineage>
</organism>
<feature type="transmembrane region" description="Helical" evidence="19">
    <location>
        <begin position="606"/>
        <end position="626"/>
    </location>
</feature>
<dbReference type="InterPro" id="IPR013121">
    <property type="entry name" value="Fe_red_NAD-bd_6"/>
</dbReference>
<dbReference type="InterPro" id="IPR050369">
    <property type="entry name" value="RBOH/FRE"/>
</dbReference>
<dbReference type="EMBL" id="JAAMPC010000003">
    <property type="protein sequence ID" value="KAG2320381.1"/>
    <property type="molecule type" value="Genomic_DNA"/>
</dbReference>
<comment type="subcellular location">
    <subcellularLocation>
        <location evidence="2">Membrane</location>
        <topology evidence="2">Multi-pass membrane protein</topology>
    </subcellularLocation>
</comment>
<dbReference type="PANTHER" id="PTHR11972:SF41">
    <property type="entry name" value="FERRIC REDUCTION OXIDASE 2"/>
    <property type="match status" value="1"/>
</dbReference>
<feature type="transmembrane region" description="Helical" evidence="19">
    <location>
        <begin position="156"/>
        <end position="176"/>
    </location>
</feature>
<keyword evidence="14" id="KW-0520">NAD</keyword>
<dbReference type="GO" id="GO:0140618">
    <property type="term" value="F:ferric-chelate reductase (NADH) activity"/>
    <property type="evidence" value="ECO:0007669"/>
    <property type="project" value="UniProtKB-EC"/>
</dbReference>
<keyword evidence="15" id="KW-0406">Ion transport</keyword>
<evidence type="ECO:0000256" key="16">
    <source>
        <dbReference type="ARBA" id="ARBA00023136"/>
    </source>
</evidence>
<keyword evidence="13" id="KW-0408">Iron</keyword>
<keyword evidence="16 19" id="KW-0472">Membrane</keyword>
<evidence type="ECO:0000256" key="5">
    <source>
        <dbReference type="ARBA" id="ARBA00022617"/>
    </source>
</evidence>
<feature type="transmembrane region" description="Helical" evidence="19">
    <location>
        <begin position="890"/>
        <end position="910"/>
    </location>
</feature>
<comment type="catalytic activity">
    <reaction evidence="17">
        <text>2 a Fe(II)-siderophore + NAD(+) + H(+) = 2 a Fe(III)-siderophore + NADH</text>
        <dbReference type="Rhea" id="RHEA:15061"/>
        <dbReference type="Rhea" id="RHEA-COMP:11342"/>
        <dbReference type="Rhea" id="RHEA-COMP:11344"/>
        <dbReference type="ChEBI" id="CHEBI:15378"/>
        <dbReference type="ChEBI" id="CHEBI:29033"/>
        <dbReference type="ChEBI" id="CHEBI:29034"/>
        <dbReference type="ChEBI" id="CHEBI:57540"/>
        <dbReference type="ChEBI" id="CHEBI:57945"/>
        <dbReference type="EC" id="1.16.1.7"/>
    </reaction>
</comment>
<evidence type="ECO:0000256" key="14">
    <source>
        <dbReference type="ARBA" id="ARBA00023027"/>
    </source>
</evidence>
<dbReference type="InterPro" id="IPR013112">
    <property type="entry name" value="FAD-bd_8"/>
</dbReference>
<name>A0A8X7VZM4_BRACI</name>
<dbReference type="Pfam" id="PF01794">
    <property type="entry name" value="Ferric_reduct"/>
    <property type="match status" value="1"/>
</dbReference>
<dbReference type="InterPro" id="IPR039261">
    <property type="entry name" value="FNR_nucleotide-bd"/>
</dbReference>
<evidence type="ECO:0000256" key="15">
    <source>
        <dbReference type="ARBA" id="ARBA00023065"/>
    </source>
</evidence>
<evidence type="ECO:0000256" key="18">
    <source>
        <dbReference type="ARBA" id="ARBA00066905"/>
    </source>
</evidence>
<comment type="caution">
    <text evidence="21">The sequence shown here is derived from an EMBL/GenBank/DDBJ whole genome shotgun (WGS) entry which is preliminary data.</text>
</comment>
<evidence type="ECO:0000256" key="11">
    <source>
        <dbReference type="ARBA" id="ARBA00022989"/>
    </source>
</evidence>
<evidence type="ECO:0000256" key="2">
    <source>
        <dbReference type="ARBA" id="ARBA00004141"/>
    </source>
</evidence>
<dbReference type="Pfam" id="PF08030">
    <property type="entry name" value="NAD_binding_6"/>
    <property type="match status" value="2"/>
</dbReference>
<evidence type="ECO:0000256" key="8">
    <source>
        <dbReference type="ARBA" id="ARBA00022723"/>
    </source>
</evidence>
<evidence type="ECO:0000313" key="22">
    <source>
        <dbReference type="Proteomes" id="UP000886595"/>
    </source>
</evidence>
<evidence type="ECO:0000256" key="4">
    <source>
        <dbReference type="ARBA" id="ARBA00022448"/>
    </source>
</evidence>
<dbReference type="FunFam" id="3.40.50.80:FF:000039">
    <property type="entry name" value="Ferric reduction oxidase 3"/>
    <property type="match status" value="2"/>
</dbReference>
<keyword evidence="12" id="KW-0560">Oxidoreductase</keyword>
<keyword evidence="10" id="KW-0249">Electron transport</keyword>
<dbReference type="EC" id="1.16.1.7" evidence="18"/>
<feature type="transmembrane region" description="Helical" evidence="19">
    <location>
        <begin position="846"/>
        <end position="870"/>
    </location>
</feature>
<feature type="domain" description="FAD-binding FR-type" evidence="20">
    <location>
        <begin position="333"/>
        <end position="444"/>
    </location>
</feature>
<evidence type="ECO:0000256" key="6">
    <source>
        <dbReference type="ARBA" id="ARBA00022630"/>
    </source>
</evidence>
<dbReference type="SFLD" id="SFLDG01168">
    <property type="entry name" value="Ferric_reductase_subgroup_(FRE"/>
    <property type="match status" value="1"/>
</dbReference>
<feature type="transmembrane region" description="Helical" evidence="19">
    <location>
        <begin position="562"/>
        <end position="586"/>
    </location>
</feature>
<comment type="cofactor">
    <cofactor evidence="1">
        <name>FAD</name>
        <dbReference type="ChEBI" id="CHEBI:57692"/>
    </cofactor>
</comment>
<evidence type="ECO:0000256" key="10">
    <source>
        <dbReference type="ARBA" id="ARBA00022982"/>
    </source>
</evidence>
<reference evidence="21 22" key="1">
    <citation type="submission" date="2020-02" db="EMBL/GenBank/DDBJ databases">
        <authorList>
            <person name="Ma Q."/>
            <person name="Huang Y."/>
            <person name="Song X."/>
            <person name="Pei D."/>
        </authorList>
    </citation>
    <scope>NUCLEOTIDE SEQUENCE [LARGE SCALE GENOMIC DNA]</scope>
    <source>
        <strain evidence="21">Sxm20200214</strain>
        <tissue evidence="21">Leaf</tissue>
    </source>
</reference>
<comment type="similarity">
    <text evidence="3">Belongs to the ferric reductase (FRE) family.</text>
</comment>
<evidence type="ECO:0000259" key="20">
    <source>
        <dbReference type="PROSITE" id="PS51384"/>
    </source>
</evidence>
<dbReference type="CDD" id="cd06186">
    <property type="entry name" value="NOX_Duox_like_FAD_NADP"/>
    <property type="match status" value="2"/>
</dbReference>
<dbReference type="GO" id="GO:0006811">
    <property type="term" value="P:monoatomic ion transport"/>
    <property type="evidence" value="ECO:0007669"/>
    <property type="project" value="UniProtKB-KW"/>
</dbReference>
<dbReference type="OrthoDB" id="167398at2759"/>
<dbReference type="Gene3D" id="3.40.50.80">
    <property type="entry name" value="Nucleotide-binding domain of ferredoxin-NADP reductase (FNR) module"/>
    <property type="match status" value="2"/>
</dbReference>
<dbReference type="SUPFAM" id="SSF63380">
    <property type="entry name" value="Riboflavin synthase domain-like"/>
    <property type="match status" value="1"/>
</dbReference>
<feature type="transmembrane region" description="Helical" evidence="19">
    <location>
        <begin position="52"/>
        <end position="72"/>
    </location>
</feature>
<dbReference type="AlphaFoldDB" id="A0A8X7VZM4"/>
<keyword evidence="5" id="KW-0349">Heme</keyword>
<protein>
    <recommendedName>
        <fullName evidence="18">ferric-chelate reductase (NADH)</fullName>
        <ecNumber evidence="18">1.16.1.7</ecNumber>
    </recommendedName>
</protein>
<evidence type="ECO:0000256" key="3">
    <source>
        <dbReference type="ARBA" id="ARBA00006278"/>
    </source>
</evidence>
<evidence type="ECO:0000256" key="17">
    <source>
        <dbReference type="ARBA" id="ARBA00050970"/>
    </source>
</evidence>
<evidence type="ECO:0000256" key="9">
    <source>
        <dbReference type="ARBA" id="ARBA00022827"/>
    </source>
</evidence>
<keyword evidence="9" id="KW-0274">FAD</keyword>
<dbReference type="Pfam" id="PF08022">
    <property type="entry name" value="FAD_binding_8"/>
    <property type="match status" value="1"/>
</dbReference>
<dbReference type="GO" id="GO:0005886">
    <property type="term" value="C:plasma membrane"/>
    <property type="evidence" value="ECO:0007669"/>
    <property type="project" value="TreeGrafter"/>
</dbReference>
<dbReference type="InterPro" id="IPR017938">
    <property type="entry name" value="Riboflavin_synthase-like_b-brl"/>
</dbReference>
<keyword evidence="11 19" id="KW-1133">Transmembrane helix</keyword>
<dbReference type="InterPro" id="IPR013130">
    <property type="entry name" value="Fe3_Rdtase_TM_dom"/>
</dbReference>
<sequence>MEMTKFFMMVAFLGTIMLWIMMPTLTYKNKWQPYMRLKFGASTYFGSTGTTLFMYTFPVILVACLGCVYLHFKKRKSPHHIDRETKGAVWSALRKPMLVKGPLGIVSLTEIMFLAMFVALLLWSFIIYLRNKFATITPQSAAADGQYLWQAKLESAAFRIGLLGNICLAFLFLPVARGSSLLPAVGLTSESSIKYHIWLGHMVIAIFTAHGLCFIIYWVSVNEISQNKVNDSNSMQQFPSTSSLKGSASIRAVPFNNAHVGYKDISNLAGEISLVAGLVMWATTYPAVRRRFFEVFFYTHYLYIVFMLFFVFHVGMSYSFISFPGFYIFMVDRFLRFLQSRDNIRLLSARILPSDTIELTFSKNPRLVYSPTSILFVNIPSISRIQWHPFTITSSSNLEADKLSVVIKSEGKWSTKLYQRLSSSDRIDHLTVSVEGPYGPASTDFFRHEALVMVSGGSGITPFISIIRDVIATSQNQKCKIPKITLICAFKNSSEISMLHLVLPLSGLQTELSSDINIKIEAFITREKEPRSDATTEQIKTLWFKPSLSDQPISSILGPNSWLWLGGILSSSFLIFMIIIGLITRYYIYPIDHNTYKIYSWTSETIIYILVICVSIMATSSAAMFLNKNKYGNNVENKQVKNVELPSTTSSPASGGYNSMREIESSPQESLVQCTTLHYGERPNLTKLLLDVEGSSVGVLVCGPKKMRQEIDRLAVSVEGPYGPASTDFFMHEALVMVSGGSGITPFISVIRDMIATSQNQKCKIPKITLICAFKNSSEISMLHLVLPLSGLQTELSSDINIKIEAFITREKEPRSEATTEQIKTLWFKPSLSDQPISSILGPNSWLWLGGILSSSFLIFMIIIGIISRYYIYPIDHNTYKIYSWTSESIIYILVICVSIMATSSAAMFWNKKKYGNNVETKQVQNVELPSTTSSPTSCGYNSMREIESSPQESLVQRTTLHYGERPNLTKLLLDVEGSSVGVLVCGPKKMRQKGEKKKKNSIASDLLPWLAVFLTATTCFGEVEVWLLSLGWFIRFTVDEISVMMKLSGDDDDDMRRNQGLFVPGFAEWVIGRMRMRSQVI</sequence>